<dbReference type="InterPro" id="IPR017896">
    <property type="entry name" value="4Fe4S_Fe-S-bd"/>
</dbReference>
<accession>A0A5P9JRS6</accession>
<keyword evidence="3 5" id="KW-0472">Membrane</keyword>
<gene>
    <name evidence="7" type="ORF">GDR74_00445</name>
</gene>
<dbReference type="GO" id="GO:0010181">
    <property type="term" value="F:FMN binding"/>
    <property type="evidence" value="ECO:0007669"/>
    <property type="project" value="InterPro"/>
</dbReference>
<dbReference type="Pfam" id="PF12801">
    <property type="entry name" value="Fer4_5"/>
    <property type="match status" value="2"/>
</dbReference>
<evidence type="ECO:0000259" key="6">
    <source>
        <dbReference type="SMART" id="SM00900"/>
    </source>
</evidence>
<dbReference type="SMART" id="SM00900">
    <property type="entry name" value="FMN_bind"/>
    <property type="match status" value="1"/>
</dbReference>
<dbReference type="SUPFAM" id="SSF54862">
    <property type="entry name" value="4Fe-4S ferredoxins"/>
    <property type="match status" value="1"/>
</dbReference>
<dbReference type="PIRSF" id="PIRSF036354">
    <property type="entry name" value="NosR"/>
    <property type="match status" value="1"/>
</dbReference>
<feature type="transmembrane region" description="Helical" evidence="5">
    <location>
        <begin position="508"/>
        <end position="530"/>
    </location>
</feature>
<dbReference type="InterPro" id="IPR007329">
    <property type="entry name" value="FMN-bd"/>
</dbReference>
<dbReference type="GO" id="GO:0045893">
    <property type="term" value="P:positive regulation of DNA-templated transcription"/>
    <property type="evidence" value="ECO:0007669"/>
    <property type="project" value="InterPro"/>
</dbReference>
<evidence type="ECO:0000256" key="4">
    <source>
        <dbReference type="SAM" id="MobiDB-lite"/>
    </source>
</evidence>
<feature type="transmembrane region" description="Helical" evidence="5">
    <location>
        <begin position="607"/>
        <end position="626"/>
    </location>
</feature>
<evidence type="ECO:0000256" key="2">
    <source>
        <dbReference type="ARBA" id="ARBA00022475"/>
    </source>
</evidence>
<dbReference type="PANTHER" id="PTHR30224">
    <property type="entry name" value="ELECTRON TRANSPORT PROTEIN"/>
    <property type="match status" value="1"/>
</dbReference>
<dbReference type="InterPro" id="IPR011399">
    <property type="entry name" value="NosR"/>
</dbReference>
<evidence type="ECO:0000256" key="1">
    <source>
        <dbReference type="ARBA" id="ARBA00004236"/>
    </source>
</evidence>
<dbReference type="GO" id="GO:0005886">
    <property type="term" value="C:plasma membrane"/>
    <property type="evidence" value="ECO:0007669"/>
    <property type="project" value="UniProtKB-SubCell"/>
</dbReference>
<dbReference type="AlphaFoldDB" id="A0A5P9JRS6"/>
<dbReference type="InterPro" id="IPR052378">
    <property type="entry name" value="NosR_regulator"/>
</dbReference>
<feature type="transmembrane region" description="Helical" evidence="5">
    <location>
        <begin position="20"/>
        <end position="41"/>
    </location>
</feature>
<keyword evidence="2" id="KW-1003">Cell membrane</keyword>
<evidence type="ECO:0000313" key="7">
    <source>
        <dbReference type="EMBL" id="QFU14801.1"/>
    </source>
</evidence>
<dbReference type="PANTHER" id="PTHR30224:SF4">
    <property type="entry name" value="ELECTRON TRANSPORT PROTEIN YCCM-RELATED"/>
    <property type="match status" value="1"/>
</dbReference>
<feature type="transmembrane region" description="Helical" evidence="5">
    <location>
        <begin position="542"/>
        <end position="563"/>
    </location>
</feature>
<dbReference type="EMBL" id="CP045423">
    <property type="protein sequence ID" value="QFU14801.1"/>
    <property type="molecule type" value="Genomic_DNA"/>
</dbReference>
<dbReference type="KEGG" id="mico:GDR74_00445"/>
<feature type="region of interest" description="Disordered" evidence="4">
    <location>
        <begin position="751"/>
        <end position="795"/>
    </location>
</feature>
<keyword evidence="5" id="KW-1133">Transmembrane helix</keyword>
<feature type="domain" description="FMN-binding" evidence="6">
    <location>
        <begin position="102"/>
        <end position="191"/>
    </location>
</feature>
<sequence>MDGPLLASPHLRLSPRLPALTGLHLLRIVVLLGFATLLLWAGQASAAGRLGEFLGKAQPGEFFAGADRFGPAAGDPPLAPVYQGDRLLGYVYLNTDVTNATGYSGKPIQLLVGIDPNGVISKIRLVDHKEPIVLIGIPERRIVDAVNTLVGKDMRPVASGAERPPQVDIVSGATVTVLVMGDSVVRSAVRLIRSNRLGGGQAPAAAAAPATKSVDMARSEIRDWQSLLGDGSVRRLSLTVGEVDEAFARAGNREAANNPETGDPSDPFIDLYVAPVSVPTIGRSLLGDAAYDQLRARLKPGQQAIVVAGSGAYSFKGSGYVRGGIFDRIELLQDGQSTRFRDRNHTRLGAFAAEGAPDLREIGLFVVPEDFKLDLAEPWQLQLLVQRNVGARDKAFLTYDLAYTLPDAYLRIETPAAAAAPQAQAQPAQSATPAAPAAGEARPSLDDSQALAAGPLEEPLWLKIWRANTVSIAITGLALLVLTGIFFFQDSLVRRPAVYVWVRRAYLTFTLVWLGWYANAQLSVVNVLTFTNALVTQFSWEFFLAAPLIFILWAAVAAGLLFWGRGPFCGWLCPFGALQELLNNVAQWLKVPQIAVPWGLHERLWPIKYIIFLGLFGLSLYSVAFAETLAEVEPFKTAIILKFVRDWPFVVYALTLLSAGLFIERFFCRYLCPLGAALAIPGRIRTFEWLKRWPECGSPCQRCAKECPVQSIHPEGHINVNECIYCMHCQELYHDDRRCPHMIQVRLKREKREALSSPSMRGNKDAGKGAAKPIITHMGKPIREPSTADVPTTHS</sequence>
<reference evidence="7 8" key="1">
    <citation type="submission" date="2019-10" db="EMBL/GenBank/DDBJ databases">
        <title>Isolation, Identification of Microvirga thermotolerans HR1, a novel thermophilic bacterium and Comparative Genomics of the genus Microvirga.</title>
        <authorList>
            <person name="Li J."/>
            <person name="Zhang W."/>
            <person name="Lin M."/>
            <person name="Wang J."/>
        </authorList>
    </citation>
    <scope>NUCLEOTIDE SEQUENCE [LARGE SCALE GENOMIC DNA]</scope>
    <source>
        <strain evidence="7 8">HR1</strain>
    </source>
</reference>
<feature type="region of interest" description="Disordered" evidence="4">
    <location>
        <begin position="421"/>
        <end position="442"/>
    </location>
</feature>
<organism evidence="7 8">
    <name type="scientific">Microvirga thermotolerans</name>
    <dbReference type="NCBI Taxonomy" id="2651334"/>
    <lineage>
        <taxon>Bacteria</taxon>
        <taxon>Pseudomonadati</taxon>
        <taxon>Pseudomonadota</taxon>
        <taxon>Alphaproteobacteria</taxon>
        <taxon>Hyphomicrobiales</taxon>
        <taxon>Methylobacteriaceae</taxon>
        <taxon>Microvirga</taxon>
    </lineage>
</organism>
<proteinExistence type="predicted"/>
<feature type="transmembrane region" description="Helical" evidence="5">
    <location>
        <begin position="647"/>
        <end position="667"/>
    </location>
</feature>
<evidence type="ECO:0000313" key="8">
    <source>
        <dbReference type="Proteomes" id="UP000325614"/>
    </source>
</evidence>
<keyword evidence="8" id="KW-1185">Reference proteome</keyword>
<keyword evidence="5" id="KW-0812">Transmembrane</keyword>
<name>A0A5P9JRS6_9HYPH</name>
<feature type="transmembrane region" description="Helical" evidence="5">
    <location>
        <begin position="470"/>
        <end position="488"/>
    </location>
</feature>
<comment type="subcellular location">
    <subcellularLocation>
        <location evidence="1">Cell membrane</location>
    </subcellularLocation>
</comment>
<dbReference type="Proteomes" id="UP000325614">
    <property type="component" value="Chromosome"/>
</dbReference>
<evidence type="ECO:0000256" key="3">
    <source>
        <dbReference type="ARBA" id="ARBA00023136"/>
    </source>
</evidence>
<evidence type="ECO:0000256" key="5">
    <source>
        <dbReference type="SAM" id="Phobius"/>
    </source>
</evidence>
<feature type="compositionally biased region" description="Low complexity" evidence="4">
    <location>
        <begin position="421"/>
        <end position="438"/>
    </location>
</feature>
<dbReference type="GO" id="GO:0003677">
    <property type="term" value="F:DNA binding"/>
    <property type="evidence" value="ECO:0007669"/>
    <property type="project" value="InterPro"/>
</dbReference>
<protein>
    <submittedName>
        <fullName evidence="7">4Fe-4S binding protein</fullName>
    </submittedName>
</protein>
<dbReference type="Pfam" id="PF04205">
    <property type="entry name" value="FMN_bind"/>
    <property type="match status" value="1"/>
</dbReference>